<dbReference type="AlphaFoldDB" id="A0A1C4GZL7"/>
<gene>
    <name evidence="1" type="ORF">GA0116959_11847</name>
</gene>
<evidence type="ECO:0000313" key="1">
    <source>
        <dbReference type="EMBL" id="SCC73303.1"/>
    </source>
</evidence>
<dbReference type="Proteomes" id="UP000243661">
    <property type="component" value="Unassembled WGS sequence"/>
</dbReference>
<organism evidence="1 2">
    <name type="scientific">Acinetobacter albensis</name>
    <dbReference type="NCBI Taxonomy" id="1673609"/>
    <lineage>
        <taxon>Bacteria</taxon>
        <taxon>Pseudomonadati</taxon>
        <taxon>Pseudomonadota</taxon>
        <taxon>Gammaproteobacteria</taxon>
        <taxon>Moraxellales</taxon>
        <taxon>Moraxellaceae</taxon>
        <taxon>Acinetobacter</taxon>
    </lineage>
</organism>
<reference evidence="1 2" key="1">
    <citation type="submission" date="2016-08" db="EMBL/GenBank/DDBJ databases">
        <authorList>
            <person name="Seilhamer J.J."/>
        </authorList>
    </citation>
    <scope>NUCLEOTIDE SEQUENCE [LARGE SCALE GENOMIC DNA]</scope>
    <source>
        <strain evidence="1 2">ANC 4874</strain>
    </source>
</reference>
<protein>
    <submittedName>
        <fullName evidence="1">Uncharacterized protein</fullName>
    </submittedName>
</protein>
<dbReference type="EMBL" id="FMBK01000018">
    <property type="protein sequence ID" value="SCC73303.1"/>
    <property type="molecule type" value="Genomic_DNA"/>
</dbReference>
<accession>A0A1C4GZL7</accession>
<dbReference type="OrthoDB" id="6702908at2"/>
<name>A0A1C4GZL7_9GAMM</name>
<sequence>MNKKSFNIAIVGLSIHHSEELKLQLRHLISHDYMIKWMTASDQNIDCLFIHEHFYETEGIQCLIRKNHFPWLKVSKSLKSQFQIENDTLFLPITEQSVLYDWIKHHLMNRTEKNNRLAEPSSTPLALLNKKFFLNLNDIENHSKLHLQDEMGTLAVIQPIQNIAWINPERATNSTNQSFQYDLANISDLTKVSRKSHFILQDWLWNLFWNSPEVLYNLTPDDGHYKIYSWPKPTDQFNRKVIFQLSACFIQGGKISKIAEQLQLPQNTVRHFVATNIATNNIEKINVWDKHYSPPSQEIRSEEKNAIKSFLGKLRQKFGF</sequence>
<proteinExistence type="predicted"/>
<evidence type="ECO:0000313" key="2">
    <source>
        <dbReference type="Proteomes" id="UP000243661"/>
    </source>
</evidence>